<dbReference type="GeneID" id="11263573"/>
<dbReference type="PATRIC" id="fig|768679.9.peg.587"/>
<dbReference type="OrthoDB" id="28938at2157"/>
<dbReference type="Proteomes" id="UP000002654">
    <property type="component" value="Chromosome"/>
</dbReference>
<keyword evidence="1" id="KW-0472">Membrane</keyword>
<feature type="transmembrane region" description="Helical" evidence="1">
    <location>
        <begin position="89"/>
        <end position="115"/>
    </location>
</feature>
<evidence type="ECO:0000256" key="1">
    <source>
        <dbReference type="SAM" id="Phobius"/>
    </source>
</evidence>
<dbReference type="RefSeq" id="WP_014126494.1">
    <property type="nucleotide sequence ID" value="NC_016070.1"/>
</dbReference>
<gene>
    <name evidence="2" type="ordered locus">TTX_0572</name>
</gene>
<feature type="transmembrane region" description="Helical" evidence="1">
    <location>
        <begin position="135"/>
        <end position="160"/>
    </location>
</feature>
<reference evidence="2 3" key="1">
    <citation type="journal article" date="2011" name="PLoS ONE">
        <title>The complete genome sequence of Thermoproteus tenax: a physiologically versatile member of the Crenarchaeota.</title>
        <authorList>
            <person name="Siebers B."/>
            <person name="Zaparty M."/>
            <person name="Raddatz G."/>
            <person name="Tjaden B."/>
            <person name="Albers S.V."/>
            <person name="Bell S.D."/>
            <person name="Blombach F."/>
            <person name="Kletzin A."/>
            <person name="Kyrpides N."/>
            <person name="Lanz C."/>
            <person name="Plagens A."/>
            <person name="Rampp M."/>
            <person name="Rosinus A."/>
            <person name="von Jan M."/>
            <person name="Makarova K.S."/>
            <person name="Klenk H.P."/>
            <person name="Schuster S.C."/>
            <person name="Hensel R."/>
        </authorList>
    </citation>
    <scope>NUCLEOTIDE SEQUENCE [LARGE SCALE GENOMIC DNA]</scope>
    <source>
        <strain evidence="3">ATCC 35583 / DSM 2078 / JCM 9277 / NBRC 100435 / Kra 1</strain>
    </source>
</reference>
<name>G4RNU3_THETK</name>
<sequence>MLWYRIGRGPPREYFYSNVDLLRVSQISLALSLLLFAAGLAAPPLSAKVHGFLMVAGLLSFYFSVMYLQHPAFTNTMPRRPLSYILLALFLYGLLASYLGAPLPWAPFSALYILLYLPGLRGANAPPNVLTMAGLAALAVASEPWQMVLSFPAASALSLIMRVDSAKRHLRLSLSEALAFSAVYLALFFIPVPPPAAIAAIFGGFLLLVRGTYVSSEPYSWGTTIGRVLPILAPLGYLGLPVYHFLYMGIAVIMFSLCIPWFTPSVFLRAVPRWPRYLPLVPAVAALLRLSGYGPLVALSSVVLLAGAVYVSVKVLRERKFPLGQPP</sequence>
<protein>
    <submittedName>
        <fullName evidence="2">Uncharacterized protein</fullName>
    </submittedName>
</protein>
<keyword evidence="1" id="KW-0812">Transmembrane</keyword>
<dbReference type="PaxDb" id="768679-TTX_0572"/>
<evidence type="ECO:0000313" key="2">
    <source>
        <dbReference type="EMBL" id="CCC81237.1"/>
    </source>
</evidence>
<feature type="transmembrane region" description="Helical" evidence="1">
    <location>
        <begin position="296"/>
        <end position="313"/>
    </location>
</feature>
<feature type="transmembrane region" description="Helical" evidence="1">
    <location>
        <begin position="220"/>
        <end position="239"/>
    </location>
</feature>
<feature type="transmembrane region" description="Helical" evidence="1">
    <location>
        <begin position="49"/>
        <end position="68"/>
    </location>
</feature>
<organism evidence="2 3">
    <name type="scientific">Thermoproteus tenax (strain ATCC 35583 / DSM 2078 / JCM 9277 / NBRC 100435 / Kra 1)</name>
    <dbReference type="NCBI Taxonomy" id="768679"/>
    <lineage>
        <taxon>Archaea</taxon>
        <taxon>Thermoproteota</taxon>
        <taxon>Thermoprotei</taxon>
        <taxon>Thermoproteales</taxon>
        <taxon>Thermoproteaceae</taxon>
        <taxon>Thermoproteus</taxon>
    </lineage>
</organism>
<evidence type="ECO:0000313" key="3">
    <source>
        <dbReference type="Proteomes" id="UP000002654"/>
    </source>
</evidence>
<accession>G4RNU3</accession>
<keyword evidence="3" id="KW-1185">Reference proteome</keyword>
<dbReference type="HOGENOM" id="CLU_851580_0_0_2"/>
<feature type="transmembrane region" description="Helical" evidence="1">
    <location>
        <begin position="21"/>
        <end position="43"/>
    </location>
</feature>
<feature type="transmembrane region" description="Helical" evidence="1">
    <location>
        <begin position="245"/>
        <end position="262"/>
    </location>
</feature>
<dbReference type="EMBL" id="FN869859">
    <property type="protein sequence ID" value="CCC81237.1"/>
    <property type="molecule type" value="Genomic_DNA"/>
</dbReference>
<dbReference type="KEGG" id="ttn:TTX_0572"/>
<keyword evidence="1" id="KW-1133">Transmembrane helix</keyword>
<dbReference type="AlphaFoldDB" id="G4RNU3"/>
<proteinExistence type="predicted"/>
<dbReference type="eggNOG" id="arCOG05708">
    <property type="taxonomic scope" value="Archaea"/>
</dbReference>